<feature type="transmembrane region" description="Helical" evidence="8">
    <location>
        <begin position="331"/>
        <end position="364"/>
    </location>
</feature>
<keyword evidence="3" id="KW-1003">Cell membrane</keyword>
<dbReference type="EMBL" id="LR134479">
    <property type="protein sequence ID" value="VEI22825.1"/>
    <property type="molecule type" value="Genomic_DNA"/>
</dbReference>
<keyword evidence="4 8" id="KW-0812">Transmembrane</keyword>
<name>A0A7Z9A3B1_9MICC</name>
<organism evidence="10 11">
    <name type="scientific">Rothia aeria</name>
    <dbReference type="NCBI Taxonomy" id="172042"/>
    <lineage>
        <taxon>Bacteria</taxon>
        <taxon>Bacillati</taxon>
        <taxon>Actinomycetota</taxon>
        <taxon>Actinomycetes</taxon>
        <taxon>Micrococcales</taxon>
        <taxon>Micrococcaceae</taxon>
        <taxon>Rothia</taxon>
    </lineage>
</organism>
<feature type="transmembrane region" description="Helical" evidence="8">
    <location>
        <begin position="376"/>
        <end position="399"/>
    </location>
</feature>
<comment type="subcellular location">
    <subcellularLocation>
        <location evidence="1">Cell membrane</location>
        <topology evidence="1">Multi-pass membrane protein</topology>
    </subcellularLocation>
</comment>
<accession>A0A7Z9A3B1</accession>
<evidence type="ECO:0000259" key="9">
    <source>
        <dbReference type="Pfam" id="PF02687"/>
    </source>
</evidence>
<dbReference type="GO" id="GO:0016787">
    <property type="term" value="F:hydrolase activity"/>
    <property type="evidence" value="ECO:0007669"/>
    <property type="project" value="UniProtKB-KW"/>
</dbReference>
<keyword evidence="6 8" id="KW-0472">Membrane</keyword>
<feature type="compositionally biased region" description="Low complexity" evidence="7">
    <location>
        <begin position="699"/>
        <end position="718"/>
    </location>
</feature>
<sequence>MSSNLNTVARANLRASKGKYILTGLGIAISSFFIAAVIVLISSLQGTVSASIGDVLTKADNIVISAGANDQSNNSANIYLDEETIKKIQEDPSVASAWIDYQGSGKFGADKTTAYYNQAPTSTDAFPFSIDGKLPANDSEIMLSKIFAQKHNLKTGDKVTSQDIVASASDPSTTDTKEYTVSGLFDGGFSGASSNNAVFIGGTAYGEAATKALKNRPAGAPEYMYPGATMAFVKFKGDDQAAARTELQNKLNTGDKNTEPKVTTGKEYLKKIQDQISAGFALIGTILGAFAALALLVSSFVISNTFAVLIGQRVRELALLRTLGARGSSLVLMLIVEALVVGIVFSAIGALAVYAVAGLLSLLFNNILITYDPMAFVAGVALCTIVTVLASLAPARTALRISPISAMGETTAQAVKKPSIIGMIAGVLVGIGGAVLVSIAIGMTSDKKDSEQAVLLVMLAALLLGVAIFLLTPWILLPLVRGLGTMFRTQTGKLAVANALRSPKRTVSTGRAVLVGALVVATVLTGYSVMNASLAKAMDKTFPISAMAVYGDGSSTGAKGMEKARSVADKARGLKNVEAATVASAAGAVEYTIPVKDTDKSVEHASNLVALSQDELGKVIPGEASQQLADNTVLVPTKIYEASSYNDSTRLKATGPRGTVELKPIKSQTQQTLFIVNTATGAKLQDASDPKPIAVANAPEQQGAQGQPAQGGEHQAPADGAQGSPTAGAEGEASPGATGAGSEGASAPASEGAQGSAAGASAGSAQQPGQDGAGQQELGTVARGNQTMVLVRAASPLSSSDNAALQDELTKANDGVDFVGGLQSRKQIDQILTILLGCTLALLALAIVIAVIGVANTMTLSVNERRRENAMLRSLGLSRKQLRRMISAEAILITLGAVLLGILGGIGIGLLAAKVIFTASNSSAEIVVELPFLGLAFVVLVGLLSALVASALPAIRSARMSPVEGMRS</sequence>
<feature type="transmembrane region" description="Helical" evidence="8">
    <location>
        <begin position="453"/>
        <end position="480"/>
    </location>
</feature>
<feature type="transmembrane region" description="Helical" evidence="8">
    <location>
        <begin position="512"/>
        <end position="530"/>
    </location>
</feature>
<feature type="transmembrane region" description="Helical" evidence="8">
    <location>
        <begin position="932"/>
        <end position="952"/>
    </location>
</feature>
<evidence type="ECO:0000256" key="3">
    <source>
        <dbReference type="ARBA" id="ARBA00022475"/>
    </source>
</evidence>
<feature type="region of interest" description="Disordered" evidence="7">
    <location>
        <begin position="699"/>
        <end position="776"/>
    </location>
</feature>
<dbReference type="PANTHER" id="PTHR30489:SF0">
    <property type="entry name" value="LIPOPROTEIN-RELEASING SYSTEM TRANSMEMBRANE PROTEIN LOLE"/>
    <property type="match status" value="1"/>
</dbReference>
<keyword evidence="10" id="KW-0378">Hydrolase</keyword>
<dbReference type="InterPro" id="IPR003838">
    <property type="entry name" value="ABC3_permease_C"/>
</dbReference>
<evidence type="ECO:0000256" key="7">
    <source>
        <dbReference type="SAM" id="MobiDB-lite"/>
    </source>
</evidence>
<evidence type="ECO:0000256" key="8">
    <source>
        <dbReference type="SAM" id="Phobius"/>
    </source>
</evidence>
<feature type="transmembrane region" description="Helical" evidence="8">
    <location>
        <begin position="831"/>
        <end position="857"/>
    </location>
</feature>
<dbReference type="Proteomes" id="UP000282386">
    <property type="component" value="Chromosome"/>
</dbReference>
<evidence type="ECO:0000256" key="2">
    <source>
        <dbReference type="ARBA" id="ARBA00005236"/>
    </source>
</evidence>
<evidence type="ECO:0000256" key="5">
    <source>
        <dbReference type="ARBA" id="ARBA00022989"/>
    </source>
</evidence>
<protein>
    <submittedName>
        <fullName evidence="10">Macrolide export ATP-binding/permease protein MacB</fullName>
        <ecNumber evidence="10">3.6.3.-</ecNumber>
    </submittedName>
</protein>
<evidence type="ECO:0000313" key="10">
    <source>
        <dbReference type="EMBL" id="VEI22825.1"/>
    </source>
</evidence>
<comment type="similarity">
    <text evidence="2">Belongs to the ABC-4 integral membrane protein family. LolC/E subfamily.</text>
</comment>
<evidence type="ECO:0000256" key="1">
    <source>
        <dbReference type="ARBA" id="ARBA00004651"/>
    </source>
</evidence>
<feature type="domain" description="ABC3 transporter permease C-terminal" evidence="9">
    <location>
        <begin position="842"/>
        <end position="962"/>
    </location>
</feature>
<feature type="transmembrane region" description="Helical" evidence="8">
    <location>
        <begin position="280"/>
        <end position="310"/>
    </location>
</feature>
<feature type="compositionally biased region" description="Low complexity" evidence="7">
    <location>
        <begin position="743"/>
        <end position="776"/>
    </location>
</feature>
<dbReference type="EC" id="3.6.3.-" evidence="10"/>
<feature type="transmembrane region" description="Helical" evidence="8">
    <location>
        <begin position="420"/>
        <end position="441"/>
    </location>
</feature>
<dbReference type="GO" id="GO:0098797">
    <property type="term" value="C:plasma membrane protein complex"/>
    <property type="evidence" value="ECO:0007669"/>
    <property type="project" value="TreeGrafter"/>
</dbReference>
<gene>
    <name evidence="10" type="primary">macB_3</name>
    <name evidence="10" type="ORF">NCTC10207_00913</name>
</gene>
<feature type="transmembrane region" description="Helical" evidence="8">
    <location>
        <begin position="20"/>
        <end position="41"/>
    </location>
</feature>
<dbReference type="Pfam" id="PF02687">
    <property type="entry name" value="FtsX"/>
    <property type="match status" value="2"/>
</dbReference>
<feature type="transmembrane region" description="Helical" evidence="8">
    <location>
        <begin position="890"/>
        <end position="912"/>
    </location>
</feature>
<keyword evidence="10" id="KW-0547">Nucleotide-binding</keyword>
<feature type="domain" description="ABC3 transporter permease C-terminal" evidence="9">
    <location>
        <begin position="289"/>
        <end position="403"/>
    </location>
</feature>
<dbReference type="RefSeq" id="WP_126499903.1">
    <property type="nucleotide sequence ID" value="NZ_LR134479.1"/>
</dbReference>
<evidence type="ECO:0000256" key="6">
    <source>
        <dbReference type="ARBA" id="ARBA00023136"/>
    </source>
</evidence>
<evidence type="ECO:0000313" key="11">
    <source>
        <dbReference type="Proteomes" id="UP000282386"/>
    </source>
</evidence>
<dbReference type="GO" id="GO:0005524">
    <property type="term" value="F:ATP binding"/>
    <property type="evidence" value="ECO:0007669"/>
    <property type="project" value="UniProtKB-KW"/>
</dbReference>
<proteinExistence type="inferred from homology"/>
<dbReference type="GO" id="GO:0044874">
    <property type="term" value="P:lipoprotein localization to outer membrane"/>
    <property type="evidence" value="ECO:0007669"/>
    <property type="project" value="TreeGrafter"/>
</dbReference>
<keyword evidence="5 8" id="KW-1133">Transmembrane helix</keyword>
<dbReference type="InterPro" id="IPR051447">
    <property type="entry name" value="Lipoprotein-release_system"/>
</dbReference>
<keyword evidence="10" id="KW-0067">ATP-binding</keyword>
<reference evidence="10 11" key="1">
    <citation type="submission" date="2018-12" db="EMBL/GenBank/DDBJ databases">
        <authorList>
            <consortium name="Pathogen Informatics"/>
        </authorList>
    </citation>
    <scope>NUCLEOTIDE SEQUENCE [LARGE SCALE GENOMIC DNA]</scope>
    <source>
        <strain evidence="10 11">NCTC10207</strain>
    </source>
</reference>
<feature type="compositionally biased region" description="Low complexity" evidence="7">
    <location>
        <begin position="727"/>
        <end position="737"/>
    </location>
</feature>
<dbReference type="AlphaFoldDB" id="A0A7Z9A3B1"/>
<evidence type="ECO:0000256" key="4">
    <source>
        <dbReference type="ARBA" id="ARBA00022692"/>
    </source>
</evidence>
<dbReference type="PANTHER" id="PTHR30489">
    <property type="entry name" value="LIPOPROTEIN-RELEASING SYSTEM TRANSMEMBRANE PROTEIN LOLE"/>
    <property type="match status" value="1"/>
</dbReference>